<evidence type="ECO:0000259" key="1">
    <source>
        <dbReference type="Pfam" id="PF00561"/>
    </source>
</evidence>
<dbReference type="Pfam" id="PF00561">
    <property type="entry name" value="Abhydrolase_1"/>
    <property type="match status" value="1"/>
</dbReference>
<dbReference type="InterPro" id="IPR029058">
    <property type="entry name" value="AB_hydrolase_fold"/>
</dbReference>
<dbReference type="PRINTS" id="PR00111">
    <property type="entry name" value="ABHYDROLASE"/>
</dbReference>
<dbReference type="KEGG" id="palh:B1H58_20420"/>
<dbReference type="PANTHER" id="PTHR43798">
    <property type="entry name" value="MONOACYLGLYCEROL LIPASE"/>
    <property type="match status" value="1"/>
</dbReference>
<dbReference type="GO" id="GO:0016020">
    <property type="term" value="C:membrane"/>
    <property type="evidence" value="ECO:0007669"/>
    <property type="project" value="TreeGrafter"/>
</dbReference>
<dbReference type="OrthoDB" id="9780765at2"/>
<dbReference type="RefSeq" id="WP_085072403.1">
    <property type="nucleotide sequence ID" value="NZ_CP019707.1"/>
</dbReference>
<dbReference type="PANTHER" id="PTHR43798:SF33">
    <property type="entry name" value="HYDROLASE, PUTATIVE (AFU_ORTHOLOGUE AFUA_2G14860)-RELATED"/>
    <property type="match status" value="1"/>
</dbReference>
<dbReference type="EMBL" id="CP019707">
    <property type="protein sequence ID" value="ARJ44388.1"/>
    <property type="molecule type" value="Genomic_DNA"/>
</dbReference>
<dbReference type="SUPFAM" id="SSF53474">
    <property type="entry name" value="alpha/beta-Hydrolases"/>
    <property type="match status" value="1"/>
</dbReference>
<dbReference type="InterPro" id="IPR050266">
    <property type="entry name" value="AB_hydrolase_sf"/>
</dbReference>
<geneLocation type="plasmid" evidence="3">
    <name>ppaltyr11z</name>
</geneLocation>
<proteinExistence type="predicted"/>
<keyword evidence="3" id="KW-1185">Reference proteome</keyword>
<name>A0A1W6BBC5_9GAMM</name>
<dbReference type="Proteomes" id="UP000192900">
    <property type="component" value="Plasmid pPALTYR11Z"/>
</dbReference>
<dbReference type="GO" id="GO:0046464">
    <property type="term" value="P:acylglycerol catabolic process"/>
    <property type="evidence" value="ECO:0007669"/>
    <property type="project" value="TreeGrafter"/>
</dbReference>
<sequence length="257" mass="28316">MFIKPRKMVIHVNIVGDVNAPVVVLLHSLGTNLHIWDEQVNVLKKSYRVLSIDMRGHGLSELSAEPFTIEDMANDVLSVIDYFNIKSFSIAGVSIGGLIAQHLADNVPEILNSVILIDTYLAPVSKEFWVSMAKNIRTEGLNPYVDEIFNRWVTAQFRETPSAVGMKQMLYSTSSEGYAGCADALAKINPDKTCKQGLPVLVIVGEEDIVATPTAARQLAQARKGELKILNNASHIPLLEKADEINTEMLRFLNAGK</sequence>
<dbReference type="GO" id="GO:0047372">
    <property type="term" value="F:monoacylglycerol lipase activity"/>
    <property type="evidence" value="ECO:0007669"/>
    <property type="project" value="TreeGrafter"/>
</dbReference>
<keyword evidence="2" id="KW-0614">Plasmid</keyword>
<organism evidence="2 3">
    <name type="scientific">Pantoea alhagi</name>
    <dbReference type="NCBI Taxonomy" id="1891675"/>
    <lineage>
        <taxon>Bacteria</taxon>
        <taxon>Pseudomonadati</taxon>
        <taxon>Pseudomonadota</taxon>
        <taxon>Gammaproteobacteria</taxon>
        <taxon>Enterobacterales</taxon>
        <taxon>Erwiniaceae</taxon>
        <taxon>Pantoea</taxon>
    </lineage>
</organism>
<dbReference type="AlphaFoldDB" id="A0A1W6BBC5"/>
<evidence type="ECO:0000313" key="2">
    <source>
        <dbReference type="EMBL" id="ARJ44388.1"/>
    </source>
</evidence>
<accession>A0A1W6BBC5</accession>
<reference evidence="2 3" key="1">
    <citation type="submission" date="2017-02" db="EMBL/GenBank/DDBJ databases">
        <title>Complete genome sequence of the drought resistance-promoting endophyte Pantoea alhagi LTYR-11Z.</title>
        <authorList>
            <person name="Zhang L."/>
        </authorList>
    </citation>
    <scope>NUCLEOTIDE SEQUENCE [LARGE SCALE GENOMIC DNA]</scope>
    <source>
        <strain evidence="2 3">LTYR-11Z</strain>
        <plasmid evidence="3">Plasmid ppaltyr11z</plasmid>
    </source>
</reference>
<protein>
    <recommendedName>
        <fullName evidence="1">AB hydrolase-1 domain-containing protein</fullName>
    </recommendedName>
</protein>
<dbReference type="InterPro" id="IPR000073">
    <property type="entry name" value="AB_hydrolase_1"/>
</dbReference>
<dbReference type="Gene3D" id="3.40.50.1820">
    <property type="entry name" value="alpha/beta hydrolase"/>
    <property type="match status" value="1"/>
</dbReference>
<evidence type="ECO:0000313" key="3">
    <source>
        <dbReference type="Proteomes" id="UP000192900"/>
    </source>
</evidence>
<gene>
    <name evidence="2" type="ORF">B1H58_20420</name>
</gene>
<feature type="domain" description="AB hydrolase-1" evidence="1">
    <location>
        <begin position="21"/>
        <end position="123"/>
    </location>
</feature>